<name>A0A565B4R9_9BRAS</name>
<dbReference type="CDD" id="cd06222">
    <property type="entry name" value="RNase_H_like"/>
    <property type="match status" value="1"/>
</dbReference>
<dbReference type="Gene3D" id="3.30.420.10">
    <property type="entry name" value="Ribonuclease H-like superfamily/Ribonuclease H"/>
    <property type="match status" value="1"/>
</dbReference>
<dbReference type="InterPro" id="IPR012337">
    <property type="entry name" value="RNaseH-like_sf"/>
</dbReference>
<dbReference type="GO" id="GO:0003676">
    <property type="term" value="F:nucleic acid binding"/>
    <property type="evidence" value="ECO:0007669"/>
    <property type="project" value="InterPro"/>
</dbReference>
<reference evidence="3" key="1">
    <citation type="submission" date="2019-07" db="EMBL/GenBank/DDBJ databases">
        <authorList>
            <person name="Dittberner H."/>
        </authorList>
    </citation>
    <scope>NUCLEOTIDE SEQUENCE [LARGE SCALE GENOMIC DNA]</scope>
</reference>
<keyword evidence="4" id="KW-1185">Reference proteome</keyword>
<organism evidence="3 4">
    <name type="scientific">Arabis nemorensis</name>
    <dbReference type="NCBI Taxonomy" id="586526"/>
    <lineage>
        <taxon>Eukaryota</taxon>
        <taxon>Viridiplantae</taxon>
        <taxon>Streptophyta</taxon>
        <taxon>Embryophyta</taxon>
        <taxon>Tracheophyta</taxon>
        <taxon>Spermatophyta</taxon>
        <taxon>Magnoliopsida</taxon>
        <taxon>eudicotyledons</taxon>
        <taxon>Gunneridae</taxon>
        <taxon>Pentapetalae</taxon>
        <taxon>rosids</taxon>
        <taxon>malvids</taxon>
        <taxon>Brassicales</taxon>
        <taxon>Brassicaceae</taxon>
        <taxon>Arabideae</taxon>
        <taxon>Arabis</taxon>
    </lineage>
</organism>
<evidence type="ECO:0000313" key="3">
    <source>
        <dbReference type="EMBL" id="VVA96587.1"/>
    </source>
</evidence>
<feature type="compositionally biased region" description="Basic and acidic residues" evidence="1">
    <location>
        <begin position="1"/>
        <end position="18"/>
    </location>
</feature>
<protein>
    <recommendedName>
        <fullName evidence="2">RNase H type-1 domain-containing protein</fullName>
    </recommendedName>
</protein>
<dbReference type="Pfam" id="PF13456">
    <property type="entry name" value="RVT_3"/>
    <property type="match status" value="1"/>
</dbReference>
<evidence type="ECO:0000313" key="4">
    <source>
        <dbReference type="Proteomes" id="UP000489600"/>
    </source>
</evidence>
<evidence type="ECO:0000259" key="2">
    <source>
        <dbReference type="Pfam" id="PF13456"/>
    </source>
</evidence>
<gene>
    <name evidence="3" type="ORF">ANE_LOCUS7032</name>
</gene>
<dbReference type="AlphaFoldDB" id="A0A565B4R9"/>
<dbReference type="PANTHER" id="PTHR47074">
    <property type="entry name" value="BNAC02G40300D PROTEIN"/>
    <property type="match status" value="1"/>
</dbReference>
<sequence length="107" mass="12215">MEDAKEWEKREESTKKEMTPNTGPQKRWIPPPLGWLKCNVDGAKPQEGSQCGLGWMLRNEKGTALWMGARAIPRTRTIIETETEALRWAMSIVNGFGYQNVIYESDS</sequence>
<dbReference type="PANTHER" id="PTHR47074:SF48">
    <property type="entry name" value="POLYNUCLEOTIDYL TRANSFERASE, RIBONUCLEASE H-LIKE SUPERFAMILY PROTEIN"/>
    <property type="match status" value="1"/>
</dbReference>
<dbReference type="GO" id="GO:0004523">
    <property type="term" value="F:RNA-DNA hybrid ribonuclease activity"/>
    <property type="evidence" value="ECO:0007669"/>
    <property type="project" value="InterPro"/>
</dbReference>
<dbReference type="SUPFAM" id="SSF53098">
    <property type="entry name" value="Ribonuclease H-like"/>
    <property type="match status" value="1"/>
</dbReference>
<dbReference type="InterPro" id="IPR036397">
    <property type="entry name" value="RNaseH_sf"/>
</dbReference>
<accession>A0A565B4R9</accession>
<dbReference type="OrthoDB" id="1021825at2759"/>
<proteinExistence type="predicted"/>
<dbReference type="InterPro" id="IPR002156">
    <property type="entry name" value="RNaseH_domain"/>
</dbReference>
<feature type="domain" description="RNase H type-1" evidence="2">
    <location>
        <begin position="39"/>
        <end position="107"/>
    </location>
</feature>
<dbReference type="EMBL" id="CABITT030000003">
    <property type="protein sequence ID" value="VVA96587.1"/>
    <property type="molecule type" value="Genomic_DNA"/>
</dbReference>
<dbReference type="Proteomes" id="UP000489600">
    <property type="component" value="Unassembled WGS sequence"/>
</dbReference>
<comment type="caution">
    <text evidence="3">The sequence shown here is derived from an EMBL/GenBank/DDBJ whole genome shotgun (WGS) entry which is preliminary data.</text>
</comment>
<dbReference type="InterPro" id="IPR044730">
    <property type="entry name" value="RNase_H-like_dom_plant"/>
</dbReference>
<dbReference type="InterPro" id="IPR052929">
    <property type="entry name" value="RNase_H-like_EbsB-rel"/>
</dbReference>
<feature type="region of interest" description="Disordered" evidence="1">
    <location>
        <begin position="1"/>
        <end position="30"/>
    </location>
</feature>
<evidence type="ECO:0000256" key="1">
    <source>
        <dbReference type="SAM" id="MobiDB-lite"/>
    </source>
</evidence>